<dbReference type="PANTHER" id="PTHR47150">
    <property type="entry name" value="OS12G0169200 PROTEIN"/>
    <property type="match status" value="1"/>
</dbReference>
<dbReference type="EMBL" id="HG670306">
    <property type="protein sequence ID" value="CDM80620.1"/>
    <property type="molecule type" value="Genomic_DNA"/>
</dbReference>
<name>A0A077RPH6_WHEAT</name>
<protein>
    <submittedName>
        <fullName evidence="1">Uncharacterized protein</fullName>
    </submittedName>
</protein>
<accession>A0A077RPH6</accession>
<organism evidence="1">
    <name type="scientific">Triticum aestivum</name>
    <name type="common">Wheat</name>
    <dbReference type="NCBI Taxonomy" id="4565"/>
    <lineage>
        <taxon>Eukaryota</taxon>
        <taxon>Viridiplantae</taxon>
        <taxon>Streptophyta</taxon>
        <taxon>Embryophyta</taxon>
        <taxon>Tracheophyta</taxon>
        <taxon>Spermatophyta</taxon>
        <taxon>Magnoliopsida</taxon>
        <taxon>Liliopsida</taxon>
        <taxon>Poales</taxon>
        <taxon>Poaceae</taxon>
        <taxon>BOP clade</taxon>
        <taxon>Pooideae</taxon>
        <taxon>Triticodae</taxon>
        <taxon>Triticeae</taxon>
        <taxon>Triticinae</taxon>
        <taxon>Triticum</taxon>
    </lineage>
</organism>
<reference evidence="1" key="1">
    <citation type="journal article" date="2014" name="Science">
        <title>Structural and functional partitioning of bread wheat chromosome 3B.</title>
        <authorList>
            <person name="Choulet F."/>
            <person name="Alberti A."/>
            <person name="Theil S."/>
            <person name="Glover N."/>
            <person name="Barbe V."/>
            <person name="Daron J."/>
            <person name="Pingault L."/>
            <person name="Sourdille P."/>
            <person name="Couloux A."/>
            <person name="Paux E."/>
            <person name="Leroy P."/>
            <person name="Mangenot S."/>
            <person name="Guilhot N."/>
            <person name="Le Gouis J."/>
            <person name="Balfourier F."/>
            <person name="Alaux M."/>
            <person name="Jamilloux V."/>
            <person name="Poulain J."/>
            <person name="Durand C."/>
            <person name="Bellec A."/>
            <person name="Gaspin C."/>
            <person name="Safar J."/>
            <person name="Dolezel J."/>
            <person name="Rogers J."/>
            <person name="Vandepoele K."/>
            <person name="Aury J.M."/>
            <person name="Mayer K."/>
            <person name="Berges H."/>
            <person name="Quesneville H."/>
            <person name="Wincker P."/>
            <person name="Feuillet C."/>
        </authorList>
    </citation>
    <scope>NUCLEOTIDE SEQUENCE</scope>
</reference>
<dbReference type="HOGENOM" id="CLU_2296872_0_0_1"/>
<dbReference type="AlphaFoldDB" id="A0A077RPH6"/>
<gene>
    <name evidence="1" type="ORF">TRAES_3BF168400020CFD_c1</name>
</gene>
<evidence type="ECO:0000313" key="1">
    <source>
        <dbReference type="EMBL" id="CDM80620.1"/>
    </source>
</evidence>
<sequence>MLHRPPVKRLSEMVFGDSSSAEEEEEDEDFEIILGMTFNDDIPLPTTGSQFGIHINRDRAEGHAKIMRGYFDPKPMYPKKYFRRHFWMHPSLFLTIAKAVE</sequence>
<proteinExistence type="predicted"/>
<dbReference type="PANTHER" id="PTHR47150:SF5">
    <property type="entry name" value="OS07G0546750 PROTEIN"/>
    <property type="match status" value="1"/>
</dbReference>